<dbReference type="PANTHER" id="PTHR45818:SF3">
    <property type="entry name" value="PROTEIN VAV"/>
    <property type="match status" value="1"/>
</dbReference>
<keyword evidence="4" id="KW-1185">Reference proteome</keyword>
<dbReference type="Proteomes" id="UP001283341">
    <property type="component" value="Unassembled WGS sequence"/>
</dbReference>
<reference evidence="3" key="2">
    <citation type="submission" date="2023-06" db="EMBL/GenBank/DDBJ databases">
        <authorList>
            <consortium name="Lawrence Berkeley National Laboratory"/>
            <person name="Haridas S."/>
            <person name="Hensen N."/>
            <person name="Bonometti L."/>
            <person name="Westerberg I."/>
            <person name="Brannstrom I.O."/>
            <person name="Guillou S."/>
            <person name="Cros-Aarteil S."/>
            <person name="Calhoun S."/>
            <person name="Kuo A."/>
            <person name="Mondo S."/>
            <person name="Pangilinan J."/>
            <person name="Riley R."/>
            <person name="Labutti K."/>
            <person name="Andreopoulos B."/>
            <person name="Lipzen A."/>
            <person name="Chen C."/>
            <person name="Yanf M."/>
            <person name="Daum C."/>
            <person name="Ng V."/>
            <person name="Clum A."/>
            <person name="Steindorff A."/>
            <person name="Ohm R."/>
            <person name="Martin F."/>
            <person name="Silar P."/>
            <person name="Natvig D."/>
            <person name="Lalanne C."/>
            <person name="Gautier V."/>
            <person name="Ament-Velasquez S.L."/>
            <person name="Kruys A."/>
            <person name="Hutchinson M.I."/>
            <person name="Powell A.J."/>
            <person name="Barry K."/>
            <person name="Miller A.N."/>
            <person name="Grigoriev I.V."/>
            <person name="Debuchy R."/>
            <person name="Gladieux P."/>
            <person name="Thoren M.H."/>
            <person name="Johannesson H."/>
        </authorList>
    </citation>
    <scope>NUCLEOTIDE SEQUENCE</scope>
    <source>
        <strain evidence="3">CBS 118394</strain>
    </source>
</reference>
<dbReference type="AlphaFoldDB" id="A0AAE0MF22"/>
<feature type="domain" description="DH" evidence="2">
    <location>
        <begin position="238"/>
        <end position="485"/>
    </location>
</feature>
<evidence type="ECO:0000259" key="2">
    <source>
        <dbReference type="PROSITE" id="PS50010"/>
    </source>
</evidence>
<dbReference type="InterPro" id="IPR035899">
    <property type="entry name" value="DBL_dom_sf"/>
</dbReference>
<feature type="region of interest" description="Disordered" evidence="1">
    <location>
        <begin position="967"/>
        <end position="1014"/>
    </location>
</feature>
<dbReference type="Pfam" id="PF00621">
    <property type="entry name" value="RhoGEF"/>
    <property type="match status" value="1"/>
</dbReference>
<sequence>MAATDIESIPSSPFLPSTSVHDTKARWVHRELAPGQGVCHGGTLIEVSPTSVISHLQASGTQDCGTLDTIATIGFEDTVAFKQGLENREYKSLGASDREQDQENTLSRSRKPFSKWMRTLQKRATRRQGQLGWEESYAPYGVDADGPSSLTGGSLHHRYSSSVSSFGFVAAVKSASISIASASVMTRSRRNTLRSSRGHSRADRSSKASAAGARLSEDSYCSDRPTFLDPLVMERSLQRRRIIEELITTEESYIGDVRFLMNVYVTILASLPTLPAGLRSSINRNLTDIVELHEEILGELHRVVPDSEYTQPEVSSHVGQAEPGVRGHQRWRSLDAVPEDRDGISWLPGIPGMLADPQTAAEVAKIFSRKMNRFFIYEEYGAKYELMIKDVGSAHRTMPRWQSYQKGLEVLAASLGPANNQNDHARKSLTIGDLLVKPIQRVCKYPLLFAELLKYTSVVDCPYSHMEVENALIRLREATAEINRATDDAHVKSVLEKTWVLQDRLVFANQQLDAASKNRIRGFGHVQLCGVLHVCWQTKEGVSGQYMVALLYREWLCLATASRFDQIYTIQACIALNNIKVEELDNGRGLQCHTAPYSWKIVFICDHQLYELILSACTPKEEAEWRGRLSSQPVSENQDQLQPVLFSSLSLNMKSLGTVFGKPGTIARRISIHRATTVGPKTPLCQVILKNTSVVKDPPSSGRTINSQINRSQSLLTTNNRIPVLAPSRGERARLETLLSDVWTRDVLPFPGITARSRSEHLVRTSASSMMRKLSVTSIAGSFSKRSLSSASQQQQLLLKSCGEGASPVEEEAASGSTIPQIRDINMPISAVTMTTMTPPPAACTNSDLPKDEATRSRSLLSVIPDEVERRCAYSPSTCTAAADISYRRRDEGAENIVSGMVRRLERAWSDNNYNHSGSKELVMIGVVDEVAATLRNSSTTTSDSSMPSTTADAQTSCLDLTSPKSGMKGVEADKENVSSASVSGAAMKETVNKERCERSKTRLSSHSHVRGHKLSRGWSKVGVGHREGMVQSLRSLFR</sequence>
<dbReference type="Gene3D" id="1.20.900.10">
    <property type="entry name" value="Dbl homology (DH) domain"/>
    <property type="match status" value="1"/>
</dbReference>
<feature type="region of interest" description="Disordered" evidence="1">
    <location>
        <begin position="188"/>
        <end position="215"/>
    </location>
</feature>
<dbReference type="SMART" id="SM00325">
    <property type="entry name" value="RhoGEF"/>
    <property type="match status" value="1"/>
</dbReference>
<dbReference type="InterPro" id="IPR000219">
    <property type="entry name" value="DH_dom"/>
</dbReference>
<protein>
    <recommendedName>
        <fullName evidence="2">DH domain-containing protein</fullName>
    </recommendedName>
</protein>
<dbReference type="GO" id="GO:0005737">
    <property type="term" value="C:cytoplasm"/>
    <property type="evidence" value="ECO:0007669"/>
    <property type="project" value="TreeGrafter"/>
</dbReference>
<feature type="compositionally biased region" description="Basic and acidic residues" evidence="1">
    <location>
        <begin position="92"/>
        <end position="101"/>
    </location>
</feature>
<feature type="region of interest" description="Disordered" evidence="1">
    <location>
        <begin position="92"/>
        <end position="114"/>
    </location>
</feature>
<dbReference type="PANTHER" id="PTHR45818">
    <property type="entry name" value="PROTEIN VAV"/>
    <property type="match status" value="1"/>
</dbReference>
<evidence type="ECO:0000313" key="4">
    <source>
        <dbReference type="Proteomes" id="UP001283341"/>
    </source>
</evidence>
<dbReference type="SUPFAM" id="SSF48065">
    <property type="entry name" value="DBL homology domain (DH-domain)"/>
    <property type="match status" value="1"/>
</dbReference>
<accession>A0AAE0MF22</accession>
<feature type="compositionally biased region" description="Basic residues" evidence="1">
    <location>
        <begin position="188"/>
        <end position="199"/>
    </location>
</feature>
<gene>
    <name evidence="3" type="ORF">B0H66DRAFT_596931</name>
</gene>
<organism evidence="3 4">
    <name type="scientific">Apodospora peruviana</name>
    <dbReference type="NCBI Taxonomy" id="516989"/>
    <lineage>
        <taxon>Eukaryota</taxon>
        <taxon>Fungi</taxon>
        <taxon>Dikarya</taxon>
        <taxon>Ascomycota</taxon>
        <taxon>Pezizomycotina</taxon>
        <taxon>Sordariomycetes</taxon>
        <taxon>Sordariomycetidae</taxon>
        <taxon>Sordariales</taxon>
        <taxon>Lasiosphaeriaceae</taxon>
        <taxon>Apodospora</taxon>
    </lineage>
</organism>
<evidence type="ECO:0000256" key="1">
    <source>
        <dbReference type="SAM" id="MobiDB-lite"/>
    </source>
</evidence>
<dbReference type="GO" id="GO:0005085">
    <property type="term" value="F:guanyl-nucleotide exchange factor activity"/>
    <property type="evidence" value="ECO:0007669"/>
    <property type="project" value="InterPro"/>
</dbReference>
<dbReference type="PROSITE" id="PS50010">
    <property type="entry name" value="DH_2"/>
    <property type="match status" value="1"/>
</dbReference>
<proteinExistence type="predicted"/>
<comment type="caution">
    <text evidence="3">The sequence shown here is derived from an EMBL/GenBank/DDBJ whole genome shotgun (WGS) entry which is preliminary data.</text>
</comment>
<name>A0AAE0MF22_9PEZI</name>
<feature type="compositionally biased region" description="Basic and acidic residues" evidence="1">
    <location>
        <begin position="991"/>
        <end position="1001"/>
    </location>
</feature>
<feature type="compositionally biased region" description="Basic residues" evidence="1">
    <location>
        <begin position="1002"/>
        <end position="1014"/>
    </location>
</feature>
<reference evidence="3" key="1">
    <citation type="journal article" date="2023" name="Mol. Phylogenet. Evol.">
        <title>Genome-scale phylogeny and comparative genomics of the fungal order Sordariales.</title>
        <authorList>
            <person name="Hensen N."/>
            <person name="Bonometti L."/>
            <person name="Westerberg I."/>
            <person name="Brannstrom I.O."/>
            <person name="Guillou S."/>
            <person name="Cros-Aarteil S."/>
            <person name="Calhoun S."/>
            <person name="Haridas S."/>
            <person name="Kuo A."/>
            <person name="Mondo S."/>
            <person name="Pangilinan J."/>
            <person name="Riley R."/>
            <person name="LaButti K."/>
            <person name="Andreopoulos B."/>
            <person name="Lipzen A."/>
            <person name="Chen C."/>
            <person name="Yan M."/>
            <person name="Daum C."/>
            <person name="Ng V."/>
            <person name="Clum A."/>
            <person name="Steindorff A."/>
            <person name="Ohm R.A."/>
            <person name="Martin F."/>
            <person name="Silar P."/>
            <person name="Natvig D.O."/>
            <person name="Lalanne C."/>
            <person name="Gautier V."/>
            <person name="Ament-Velasquez S.L."/>
            <person name="Kruys A."/>
            <person name="Hutchinson M.I."/>
            <person name="Powell A.J."/>
            <person name="Barry K."/>
            <person name="Miller A.N."/>
            <person name="Grigoriev I.V."/>
            <person name="Debuchy R."/>
            <person name="Gladieux P."/>
            <person name="Hiltunen Thoren M."/>
            <person name="Johannesson H."/>
        </authorList>
    </citation>
    <scope>NUCLEOTIDE SEQUENCE</scope>
    <source>
        <strain evidence="3">CBS 118394</strain>
    </source>
</reference>
<evidence type="ECO:0000313" key="3">
    <source>
        <dbReference type="EMBL" id="KAK3329343.1"/>
    </source>
</evidence>
<dbReference type="EMBL" id="JAUEDM010000001">
    <property type="protein sequence ID" value="KAK3329343.1"/>
    <property type="molecule type" value="Genomic_DNA"/>
</dbReference>